<evidence type="ECO:0000313" key="2">
    <source>
        <dbReference type="Proteomes" id="UP000694864"/>
    </source>
</evidence>
<dbReference type="InterPro" id="IPR053781">
    <property type="entry name" value="F-box_AtFBL13-like"/>
</dbReference>
<dbReference type="PANTHER" id="PTHR31900:SF34">
    <property type="entry name" value="EMB|CAB62440.1-RELATED"/>
    <property type="match status" value="1"/>
</dbReference>
<dbReference type="RefSeq" id="XP_019092340.1">
    <property type="nucleotide sequence ID" value="XM_019236795.1"/>
</dbReference>
<dbReference type="InterPro" id="IPR050232">
    <property type="entry name" value="FBL13/AtMIF1-like"/>
</dbReference>
<dbReference type="SMART" id="SM00256">
    <property type="entry name" value="FBOX"/>
    <property type="match status" value="1"/>
</dbReference>
<dbReference type="InterPro" id="IPR055411">
    <property type="entry name" value="LRR_FXL15/At3g58940/PEG3-like"/>
</dbReference>
<reference evidence="2" key="1">
    <citation type="journal article" date="2014" name="Nat. Commun.">
        <title>The emerging biofuel crop Camelina sativa retains a highly undifferentiated hexaploid genome structure.</title>
        <authorList>
            <person name="Kagale S."/>
            <person name="Koh C."/>
            <person name="Nixon J."/>
            <person name="Bollina V."/>
            <person name="Clarke W.E."/>
            <person name="Tuteja R."/>
            <person name="Spillane C."/>
            <person name="Robinson S.J."/>
            <person name="Links M.G."/>
            <person name="Clarke C."/>
            <person name="Higgins E.E."/>
            <person name="Huebert T."/>
            <person name="Sharpe A.G."/>
            <person name="Parkin I.A."/>
        </authorList>
    </citation>
    <scope>NUCLEOTIDE SEQUENCE [LARGE SCALE GENOMIC DNA]</scope>
    <source>
        <strain evidence="2">cv. DH55</strain>
    </source>
</reference>
<evidence type="ECO:0000259" key="1">
    <source>
        <dbReference type="PROSITE" id="PS50181"/>
    </source>
</evidence>
<dbReference type="SUPFAM" id="SSF52047">
    <property type="entry name" value="RNI-like"/>
    <property type="match status" value="1"/>
</dbReference>
<evidence type="ECO:0000313" key="3">
    <source>
        <dbReference type="RefSeq" id="XP_019092340.1"/>
    </source>
</evidence>
<dbReference type="GeneID" id="104755638"/>
<feature type="domain" description="F-box" evidence="1">
    <location>
        <begin position="1"/>
        <end position="59"/>
    </location>
</feature>
<dbReference type="Pfam" id="PF24758">
    <property type="entry name" value="LRR_At5g56370"/>
    <property type="match status" value="1"/>
</dbReference>
<dbReference type="Gene3D" id="1.20.1280.50">
    <property type="match status" value="1"/>
</dbReference>
<dbReference type="PANTHER" id="PTHR31900">
    <property type="entry name" value="F-BOX/RNI SUPERFAMILY PROTEIN-RELATED"/>
    <property type="match status" value="1"/>
</dbReference>
<dbReference type="CDD" id="cd22160">
    <property type="entry name" value="F-box_AtFBL13-like"/>
    <property type="match status" value="1"/>
</dbReference>
<proteinExistence type="predicted"/>
<dbReference type="InterPro" id="IPR001810">
    <property type="entry name" value="F-box_dom"/>
</dbReference>
<name>A0ABM1R002_CAMSA</name>
<dbReference type="Gene3D" id="3.80.10.10">
    <property type="entry name" value="Ribonuclease Inhibitor"/>
    <property type="match status" value="1"/>
</dbReference>
<dbReference type="InterPro" id="IPR036047">
    <property type="entry name" value="F-box-like_dom_sf"/>
</dbReference>
<keyword evidence="2" id="KW-1185">Reference proteome</keyword>
<dbReference type="InterPro" id="IPR032675">
    <property type="entry name" value="LRR_dom_sf"/>
</dbReference>
<dbReference type="SMART" id="SM00579">
    <property type="entry name" value="FBD"/>
    <property type="match status" value="1"/>
</dbReference>
<dbReference type="PROSITE" id="PS50181">
    <property type="entry name" value="FBOX"/>
    <property type="match status" value="1"/>
</dbReference>
<protein>
    <submittedName>
        <fullName evidence="3">FBD-associated F-box protein At5g56370-like</fullName>
    </submittedName>
</protein>
<sequence>MDRISLLPNDFILQILSLLPTKDVLNTCVLSKRWRNLWKLVPRLQYIDIDKDAELWKFFLFVDRSLLLNTAPVLESLHFKFVRKCRDVDIGFWVRIAVERGLRELNLDYAHMIDEPIRRLPQSLFTCGTLVVLKLKHVSLVHVRFFVCFQLLKTLHLEYVIFLDDESPKKLLSSCPILEVLVLDREDDGVDNVGSFSVMVPSLQRFVYWGGSGSELVLDSTALKYLKLFDHGYQCKIKYLPEIVEAHVEVTCSNTDDILRSIASVKRLLLCLPLEPEFPTGSIFHQLEHLEFCTCESLWDILMSMLQQSPKLRSLKLNEIHGYVTVSRDPMLHWDEPSPVPETLTSVLEPFEWRNYRGWKIERELATFILKHSKRLKIATFSPADCTYARPELRTTVGMKYRMLTELTRLPRGSTECELVFG</sequence>
<dbReference type="InterPro" id="IPR006566">
    <property type="entry name" value="FBD"/>
</dbReference>
<reference evidence="3" key="2">
    <citation type="submission" date="2025-08" db="UniProtKB">
        <authorList>
            <consortium name="RefSeq"/>
        </authorList>
    </citation>
    <scope>IDENTIFICATION</scope>
    <source>
        <tissue evidence="3">Leaf</tissue>
    </source>
</reference>
<organism evidence="2 3">
    <name type="scientific">Camelina sativa</name>
    <name type="common">False flax</name>
    <name type="synonym">Myagrum sativum</name>
    <dbReference type="NCBI Taxonomy" id="90675"/>
    <lineage>
        <taxon>Eukaryota</taxon>
        <taxon>Viridiplantae</taxon>
        <taxon>Streptophyta</taxon>
        <taxon>Embryophyta</taxon>
        <taxon>Tracheophyta</taxon>
        <taxon>Spermatophyta</taxon>
        <taxon>Magnoliopsida</taxon>
        <taxon>eudicotyledons</taxon>
        <taxon>Gunneridae</taxon>
        <taxon>Pentapetalae</taxon>
        <taxon>rosids</taxon>
        <taxon>malvids</taxon>
        <taxon>Brassicales</taxon>
        <taxon>Brassicaceae</taxon>
        <taxon>Camelineae</taxon>
        <taxon>Camelina</taxon>
    </lineage>
</organism>
<dbReference type="Pfam" id="PF00646">
    <property type="entry name" value="F-box"/>
    <property type="match status" value="1"/>
</dbReference>
<dbReference type="SUPFAM" id="SSF81383">
    <property type="entry name" value="F-box domain"/>
    <property type="match status" value="1"/>
</dbReference>
<dbReference type="Pfam" id="PF08387">
    <property type="entry name" value="FBD"/>
    <property type="match status" value="1"/>
</dbReference>
<dbReference type="Proteomes" id="UP000694864">
    <property type="component" value="Chromosome 2"/>
</dbReference>
<gene>
    <name evidence="3" type="primary">LOC104755638</name>
</gene>
<accession>A0ABM1R002</accession>